<dbReference type="EMBL" id="NWSL01000037">
    <property type="protein sequence ID" value="PDS47745.1"/>
    <property type="molecule type" value="Genomic_DNA"/>
</dbReference>
<reference evidence="2 3" key="1">
    <citation type="submission" date="2017-09" db="EMBL/GenBank/DDBJ databases">
        <title>Comparative genomics of rhizobia isolated from Phaseolus vulgaris in China.</title>
        <authorList>
            <person name="Tong W."/>
        </authorList>
    </citation>
    <scope>NUCLEOTIDE SEQUENCE [LARGE SCALE GENOMIC DNA]</scope>
    <source>
        <strain evidence="2 3">Y27</strain>
    </source>
</reference>
<evidence type="ECO:0000313" key="3">
    <source>
        <dbReference type="Proteomes" id="UP000219972"/>
    </source>
</evidence>
<proteinExistence type="predicted"/>
<sequence>MFLTTDGKIGQEREERFKNLDVASVLDLDCRTVGRETGQGLLAIGYVVGSNHVFIGTGGDFAEFGLSVFQELDPDGKMATGCLWPARGSDPTTLFFEQEYFESEARHAPYAIVAISIANDYSLIQPLIRRVREMLPDAKLIVVAACASVQVHEQLKLQGVAMLAGLKRNATDINYWDLIARLDRRKLKIIPKMTHWLLNRMETRAALRDGYETAEKPIDDYSGDVQATNESLGTDEVEEDNPKYEDGSSDGRKPGPGR</sequence>
<comment type="caution">
    <text evidence="2">The sequence shown here is derived from an EMBL/GenBank/DDBJ whole genome shotgun (WGS) entry which is preliminary data.</text>
</comment>
<feature type="region of interest" description="Disordered" evidence="1">
    <location>
        <begin position="216"/>
        <end position="258"/>
    </location>
</feature>
<dbReference type="RefSeq" id="WP_097545203.1">
    <property type="nucleotide sequence ID" value="NZ_NWSK01000011.1"/>
</dbReference>
<name>A0ABX4IXU4_9HYPH</name>
<organism evidence="2 3">
    <name type="scientific">Rhizobium anhuiense</name>
    <dbReference type="NCBI Taxonomy" id="1184720"/>
    <lineage>
        <taxon>Bacteria</taxon>
        <taxon>Pseudomonadati</taxon>
        <taxon>Pseudomonadota</taxon>
        <taxon>Alphaproteobacteria</taxon>
        <taxon>Hyphomicrobiales</taxon>
        <taxon>Rhizobiaceae</taxon>
        <taxon>Rhizobium/Agrobacterium group</taxon>
        <taxon>Rhizobium</taxon>
    </lineage>
</organism>
<protein>
    <recommendedName>
        <fullName evidence="4">SIS domain-containing protein</fullName>
    </recommendedName>
</protein>
<dbReference type="Proteomes" id="UP000219972">
    <property type="component" value="Unassembled WGS sequence"/>
</dbReference>
<keyword evidence="3" id="KW-1185">Reference proteome</keyword>
<gene>
    <name evidence="2" type="ORF">CO662_32915</name>
</gene>
<accession>A0ABX4IXU4</accession>
<evidence type="ECO:0008006" key="4">
    <source>
        <dbReference type="Google" id="ProtNLM"/>
    </source>
</evidence>
<feature type="compositionally biased region" description="Basic and acidic residues" evidence="1">
    <location>
        <begin position="240"/>
        <end position="258"/>
    </location>
</feature>
<evidence type="ECO:0000256" key="1">
    <source>
        <dbReference type="SAM" id="MobiDB-lite"/>
    </source>
</evidence>
<evidence type="ECO:0000313" key="2">
    <source>
        <dbReference type="EMBL" id="PDS47745.1"/>
    </source>
</evidence>